<proteinExistence type="predicted"/>
<protein>
    <submittedName>
        <fullName evidence="1">Uncharacterized protein</fullName>
    </submittedName>
</protein>
<name>A0A8S5TBB8_9CAUD</name>
<reference evidence="1" key="1">
    <citation type="journal article" date="2021" name="Proc. Natl. Acad. Sci. U.S.A.">
        <title>A Catalog of Tens of Thousands of Viruses from Human Metagenomes Reveals Hidden Associations with Chronic Diseases.</title>
        <authorList>
            <person name="Tisza M.J."/>
            <person name="Buck C.B."/>
        </authorList>
    </citation>
    <scope>NUCLEOTIDE SEQUENCE</scope>
    <source>
        <strain evidence="1">CtiX384</strain>
    </source>
</reference>
<sequence length="201" mass="23349">MEKDIIEIKKSDLQGLFKILTNYPQISKEQVINEMTKAFGEEALKPQNIKERIKTFEDAVNAIGEDHPLVAQYKAVSSAFKEADNNLHLFAYTRLAIISEALNEGWRPEYTEDEYRYYPWFGLYTQEEYDKMDDDDKERCRFVGRSYSYASAYGGLVDANAYSGSAYSDTYIGSRLAFKSRDLAIYCGKQFIDIWINYLFK</sequence>
<organism evidence="1">
    <name type="scientific">Myoviridae sp. ctiX384</name>
    <dbReference type="NCBI Taxonomy" id="2827702"/>
    <lineage>
        <taxon>Viruses</taxon>
        <taxon>Duplodnaviria</taxon>
        <taxon>Heunggongvirae</taxon>
        <taxon>Uroviricota</taxon>
        <taxon>Caudoviricetes</taxon>
    </lineage>
</organism>
<dbReference type="EMBL" id="BK032790">
    <property type="protein sequence ID" value="DAF60569.1"/>
    <property type="molecule type" value="Genomic_DNA"/>
</dbReference>
<evidence type="ECO:0000313" key="1">
    <source>
        <dbReference type="EMBL" id="DAF60569.1"/>
    </source>
</evidence>
<accession>A0A8S5TBB8</accession>